<dbReference type="InterPro" id="IPR027417">
    <property type="entry name" value="P-loop_NTPase"/>
</dbReference>
<dbReference type="SUPFAM" id="SSF52540">
    <property type="entry name" value="P-loop containing nucleoside triphosphate hydrolases"/>
    <property type="match status" value="1"/>
</dbReference>
<gene>
    <name evidence="1" type="ORF">JPM2_4360</name>
</gene>
<dbReference type="Proteomes" id="UP000464317">
    <property type="component" value="Chromosome"/>
</dbReference>
<sequence length="304" mass="35549">MNRKINFQSPSLNFKNINKANSKNEILNKIKSDSILVKLITNLKISDSEIFYHYTDLLEYAKEQKEHDKLFYTNVNRKNGRLIFYKVLNQYSSKIYDYLRNNNIKLRHISDPIVDIPYNELKLKSDYELDIMDFLKENNIALILNNKFKGFFLYGDAESSRSLILSAIANDLSYFNKTVSYLNINNLDTEVKSLLNSNNSTQESKELLDTLTSLDILILDELGLKKYTNWFLESFIEPLLSKRFLNNKITIFGSYYTLDLLKNNFFKENHLDKNGKLTPLGSRIFSLIKRLSNESYIWVGGSDE</sequence>
<dbReference type="EMBL" id="AP022325">
    <property type="protein sequence ID" value="BBU47743.1"/>
    <property type="molecule type" value="Genomic_DNA"/>
</dbReference>
<reference evidence="1 2" key="1">
    <citation type="submission" date="2020-01" db="EMBL/GenBank/DDBJ databases">
        <title>Complete genome sequence of Mycoplasma felis strain Myco-2.</title>
        <authorList>
            <person name="Kinoshita Y."/>
            <person name="Niwa H."/>
            <person name="Uchida-Fujii E."/>
            <person name="Nukada T."/>
        </authorList>
    </citation>
    <scope>NUCLEOTIDE SEQUENCE [LARGE SCALE GENOMIC DNA]</scope>
    <source>
        <strain evidence="1 2">Myco-2</strain>
    </source>
</reference>
<organism evidence="1 2">
    <name type="scientific">Mycoplasmopsis felis</name>
    <dbReference type="NCBI Taxonomy" id="33923"/>
    <lineage>
        <taxon>Bacteria</taxon>
        <taxon>Bacillati</taxon>
        <taxon>Mycoplasmatota</taxon>
        <taxon>Mycoplasmoidales</taxon>
        <taxon>Metamycoplasmataceae</taxon>
        <taxon>Mycoplasmopsis</taxon>
    </lineage>
</organism>
<evidence type="ECO:0000313" key="1">
    <source>
        <dbReference type="EMBL" id="BBU47743.1"/>
    </source>
</evidence>
<protein>
    <recommendedName>
        <fullName evidence="3">Primosomal protein DnaI</fullName>
    </recommendedName>
</protein>
<evidence type="ECO:0000313" key="2">
    <source>
        <dbReference type="Proteomes" id="UP000464317"/>
    </source>
</evidence>
<accession>A0A809SIE5</accession>
<proteinExistence type="predicted"/>
<dbReference type="AlphaFoldDB" id="A0A809SIE5"/>
<keyword evidence="2" id="KW-1185">Reference proteome</keyword>
<dbReference type="KEGG" id="mfel:JPM2_4360"/>
<dbReference type="Gene3D" id="3.40.50.300">
    <property type="entry name" value="P-loop containing nucleotide triphosphate hydrolases"/>
    <property type="match status" value="1"/>
</dbReference>
<name>A0A809SIE5_9BACT</name>
<evidence type="ECO:0008006" key="3">
    <source>
        <dbReference type="Google" id="ProtNLM"/>
    </source>
</evidence>
<dbReference type="RefSeq" id="WP_161553194.1">
    <property type="nucleotide sequence ID" value="NZ_AP022325.1"/>
</dbReference>